<reference evidence="1 2" key="1">
    <citation type="submission" date="2024-05" db="EMBL/GenBank/DDBJ databases">
        <title>Genome sequencing and assembly of Indian major carp, Cirrhinus mrigala (Hamilton, 1822).</title>
        <authorList>
            <person name="Mohindra V."/>
            <person name="Chowdhury L.M."/>
            <person name="Lal K."/>
            <person name="Jena J.K."/>
        </authorList>
    </citation>
    <scope>NUCLEOTIDE SEQUENCE [LARGE SCALE GENOMIC DNA]</scope>
    <source>
        <strain evidence="1">CM1030</strain>
        <tissue evidence="1">Blood</tissue>
    </source>
</reference>
<name>A0ABD0MSZ2_CIRMR</name>
<dbReference type="AlphaFoldDB" id="A0ABD0MSZ2"/>
<dbReference type="EMBL" id="JAMKFB020000137">
    <property type="protein sequence ID" value="KAL0153137.1"/>
    <property type="molecule type" value="Genomic_DNA"/>
</dbReference>
<evidence type="ECO:0000313" key="2">
    <source>
        <dbReference type="Proteomes" id="UP001529510"/>
    </source>
</evidence>
<sequence length="59" mass="6494">MVEHTVREAMADQGAQGAMVEHTVLAHRTGMMRRVPEGAGPRNLESSFISSTLKLEPFK</sequence>
<comment type="caution">
    <text evidence="1">The sequence shown here is derived from an EMBL/GenBank/DDBJ whole genome shotgun (WGS) entry which is preliminary data.</text>
</comment>
<keyword evidence="2" id="KW-1185">Reference proteome</keyword>
<gene>
    <name evidence="1" type="ORF">M9458_051558</name>
</gene>
<evidence type="ECO:0000313" key="1">
    <source>
        <dbReference type="EMBL" id="KAL0153137.1"/>
    </source>
</evidence>
<protein>
    <submittedName>
        <fullName evidence="1">Uncharacterized protein</fullName>
    </submittedName>
</protein>
<accession>A0ABD0MSZ2</accession>
<organism evidence="1 2">
    <name type="scientific">Cirrhinus mrigala</name>
    <name type="common">Mrigala</name>
    <dbReference type="NCBI Taxonomy" id="683832"/>
    <lineage>
        <taxon>Eukaryota</taxon>
        <taxon>Metazoa</taxon>
        <taxon>Chordata</taxon>
        <taxon>Craniata</taxon>
        <taxon>Vertebrata</taxon>
        <taxon>Euteleostomi</taxon>
        <taxon>Actinopterygii</taxon>
        <taxon>Neopterygii</taxon>
        <taxon>Teleostei</taxon>
        <taxon>Ostariophysi</taxon>
        <taxon>Cypriniformes</taxon>
        <taxon>Cyprinidae</taxon>
        <taxon>Labeoninae</taxon>
        <taxon>Labeonini</taxon>
        <taxon>Cirrhinus</taxon>
    </lineage>
</organism>
<dbReference type="Proteomes" id="UP001529510">
    <property type="component" value="Unassembled WGS sequence"/>
</dbReference>
<proteinExistence type="predicted"/>